<dbReference type="AlphaFoldDB" id="A0A0X8X383"/>
<dbReference type="OrthoDB" id="249246at2"/>
<accession>A0A0X8X383</accession>
<evidence type="ECO:0000313" key="2">
    <source>
        <dbReference type="Proteomes" id="UP000218263"/>
    </source>
</evidence>
<keyword evidence="2" id="KW-1185">Reference proteome</keyword>
<protein>
    <submittedName>
        <fullName evidence="1">Uncharacterized protein</fullName>
    </submittedName>
</protein>
<dbReference type="Gene3D" id="3.40.1000.10">
    <property type="entry name" value="Mog1/PsbP, alpha/beta/alpha sandwich"/>
    <property type="match status" value="1"/>
</dbReference>
<organism evidence="1 2">
    <name type="scientific">Mucilaginibacter gotjawali</name>
    <dbReference type="NCBI Taxonomy" id="1550579"/>
    <lineage>
        <taxon>Bacteria</taxon>
        <taxon>Pseudomonadati</taxon>
        <taxon>Bacteroidota</taxon>
        <taxon>Sphingobacteriia</taxon>
        <taxon>Sphingobacteriales</taxon>
        <taxon>Sphingobacteriaceae</taxon>
        <taxon>Mucilaginibacter</taxon>
    </lineage>
</organism>
<dbReference type="EMBL" id="AP017313">
    <property type="protein sequence ID" value="BAU52839.1"/>
    <property type="molecule type" value="Genomic_DNA"/>
</dbReference>
<evidence type="ECO:0000313" key="1">
    <source>
        <dbReference type="EMBL" id="BAU52839.1"/>
    </source>
</evidence>
<dbReference type="RefSeq" id="WP_096350113.1">
    <property type="nucleotide sequence ID" value="NZ_AP017313.1"/>
</dbReference>
<dbReference type="Proteomes" id="UP000218263">
    <property type="component" value="Chromosome"/>
</dbReference>
<proteinExistence type="predicted"/>
<reference evidence="1 2" key="1">
    <citation type="submission" date="2015-12" db="EMBL/GenBank/DDBJ databases">
        <title>Genome sequence of Mucilaginibacter gotjawali.</title>
        <authorList>
            <person name="Lee J.S."/>
            <person name="Lee K.C."/>
            <person name="Kim K.K."/>
            <person name="Lee B.W."/>
        </authorList>
    </citation>
    <scope>NUCLEOTIDE SEQUENCE [LARGE SCALE GENOMIC DNA]</scope>
    <source>
        <strain evidence="1 2">SA3-7</strain>
    </source>
</reference>
<name>A0A0X8X383_9SPHI</name>
<dbReference type="KEGG" id="mgot:MgSA37_01003"/>
<sequence length="179" mass="19998">MIKKIITSSLFILLLLPFFGQAQIKLVRRSLLNGKVELSVPANFKQMPAQALAAKYAHEGQQPAAVFNDTKGEVNLVISQTGQTMTPDQIGQYKDFMINTLKHARPDAVWLDSGVKTINGKQVGYFKMMTTAADQKVFAFYFYTILEGKLLMFTFNCPQALLPKWKTTAEAMVASLKVK</sequence>
<gene>
    <name evidence="1" type="ORF">MgSA37_01003</name>
</gene>